<evidence type="ECO:0000313" key="2">
    <source>
        <dbReference type="EMBL" id="MFK2873511.1"/>
    </source>
</evidence>
<organism evidence="2 3">
    <name type="scientific">Dyella lipolytica</name>
    <dbReference type="NCBI Taxonomy" id="1867835"/>
    <lineage>
        <taxon>Bacteria</taxon>
        <taxon>Pseudomonadati</taxon>
        <taxon>Pseudomonadota</taxon>
        <taxon>Gammaproteobacteria</taxon>
        <taxon>Lysobacterales</taxon>
        <taxon>Rhodanobacteraceae</taxon>
        <taxon>Dyella</taxon>
    </lineage>
</organism>
<dbReference type="Proteomes" id="UP001620405">
    <property type="component" value="Unassembled WGS sequence"/>
</dbReference>
<gene>
    <name evidence="2" type="ORF">ISP13_08190</name>
</gene>
<proteinExistence type="predicted"/>
<accession>A0ABW8IX92</accession>
<dbReference type="InterPro" id="IPR000086">
    <property type="entry name" value="NUDIX_hydrolase_dom"/>
</dbReference>
<keyword evidence="2" id="KW-0378">Hydrolase</keyword>
<dbReference type="GO" id="GO:0016787">
    <property type="term" value="F:hydrolase activity"/>
    <property type="evidence" value="ECO:0007669"/>
    <property type="project" value="UniProtKB-KW"/>
</dbReference>
<dbReference type="Pfam" id="PF00293">
    <property type="entry name" value="NUDIX"/>
    <property type="match status" value="1"/>
</dbReference>
<protein>
    <submittedName>
        <fullName evidence="2">NUDIX hydrolase</fullName>
    </submittedName>
</protein>
<dbReference type="PANTHER" id="PTHR43736:SF1">
    <property type="entry name" value="DIHYDRONEOPTERIN TRIPHOSPHATE DIPHOSPHATASE"/>
    <property type="match status" value="1"/>
</dbReference>
<dbReference type="Gene3D" id="3.90.79.10">
    <property type="entry name" value="Nucleoside Triphosphate Pyrophosphohydrolase"/>
    <property type="match status" value="1"/>
</dbReference>
<dbReference type="InterPro" id="IPR015797">
    <property type="entry name" value="NUDIX_hydrolase-like_dom_sf"/>
</dbReference>
<comment type="caution">
    <text evidence="2">The sequence shown here is derived from an EMBL/GenBank/DDBJ whole genome shotgun (WGS) entry which is preliminary data.</text>
</comment>
<dbReference type="CDD" id="cd03674">
    <property type="entry name" value="NUDIX_Hydrolase"/>
    <property type="match status" value="1"/>
</dbReference>
<evidence type="ECO:0000313" key="3">
    <source>
        <dbReference type="Proteomes" id="UP001620405"/>
    </source>
</evidence>
<dbReference type="EMBL" id="JADIKG010000011">
    <property type="protein sequence ID" value="MFK2873511.1"/>
    <property type="molecule type" value="Genomic_DNA"/>
</dbReference>
<keyword evidence="3" id="KW-1185">Reference proteome</keyword>
<dbReference type="PROSITE" id="PS51462">
    <property type="entry name" value="NUDIX"/>
    <property type="match status" value="1"/>
</dbReference>
<dbReference type="PANTHER" id="PTHR43736">
    <property type="entry name" value="ADP-RIBOSE PYROPHOSPHATASE"/>
    <property type="match status" value="1"/>
</dbReference>
<dbReference type="SUPFAM" id="SSF55811">
    <property type="entry name" value="Nudix"/>
    <property type="match status" value="1"/>
</dbReference>
<feature type="domain" description="Nudix hydrolase" evidence="1">
    <location>
        <begin position="64"/>
        <end position="198"/>
    </location>
</feature>
<name>A0ABW8IX92_9GAMM</name>
<sequence length="204" mass="22943">MAIAPCIGCNHSHRGFSNSSESGIMSLYESLRGYAAHYPNDSHVVACMAFLMEAERPFDRDHATGHFTGSAWLVDPEGQHVLLTHHRKLNRWLQLGGHADGDSDLAAVALREAHEESGMTGLSVDPAIYDVDRHWIPARNEEPGHWHYDVRYVVRAHARDAFVVSDESLDLAWVSIRALADDDATDESLRRMARKWLERETSTD</sequence>
<evidence type="ECO:0000259" key="1">
    <source>
        <dbReference type="PROSITE" id="PS51462"/>
    </source>
</evidence>
<reference evidence="2 3" key="1">
    <citation type="submission" date="2020-10" db="EMBL/GenBank/DDBJ databases">
        <title>Phylogeny of dyella-like bacteria.</title>
        <authorList>
            <person name="Fu J."/>
        </authorList>
    </citation>
    <scope>NUCLEOTIDE SEQUENCE [LARGE SCALE GENOMIC DNA]</scope>
    <source>
        <strain evidence="2 3">DHOB07</strain>
    </source>
</reference>